<dbReference type="EMBL" id="JABFCR010000039">
    <property type="protein sequence ID" value="NNU34310.1"/>
    <property type="molecule type" value="Genomic_DNA"/>
</dbReference>
<feature type="transmembrane region" description="Helical" evidence="1">
    <location>
        <begin position="38"/>
        <end position="59"/>
    </location>
</feature>
<protein>
    <recommendedName>
        <fullName evidence="4">PepSY domain-containing protein</fullName>
    </recommendedName>
</protein>
<feature type="transmembrane region" description="Helical" evidence="1">
    <location>
        <begin position="227"/>
        <end position="248"/>
    </location>
</feature>
<gene>
    <name evidence="2" type="ORF">HK413_09410</name>
</gene>
<proteinExistence type="predicted"/>
<comment type="caution">
    <text evidence="2">The sequence shown here is derived from an EMBL/GenBank/DDBJ whole genome shotgun (WGS) entry which is preliminary data.</text>
</comment>
<dbReference type="Proteomes" id="UP000566071">
    <property type="component" value="Unassembled WGS sequence"/>
</dbReference>
<sequence>MYRTVYGLFWKNFKAVAEKRKTKGAEDKRLVHRYHRQIGLIISFILFMFITSGAFHIIIQLRNGKVAKPEYAQLIDRSELVLSNLQLTLPDSSINRIALAKFNNHTYYQITNYKKRVLYFDTTTGTELKDGDTKFAAFLSDYYGDGKTRAQPTITRIGQFDNEYGFINKRLPVQKVSYANGENRYIETTTAKLATKVAGIDRAEGLSFIFLHKFFWMTWAGKNIRDIVSMLAALTVLVVSLLGLTAFIKNK</sequence>
<keyword evidence="3" id="KW-1185">Reference proteome</keyword>
<keyword evidence="1" id="KW-0812">Transmembrane</keyword>
<accession>A0ABX1W5N7</accession>
<name>A0ABX1W5N7_9SPHI</name>
<evidence type="ECO:0008006" key="4">
    <source>
        <dbReference type="Google" id="ProtNLM"/>
    </source>
</evidence>
<keyword evidence="1" id="KW-1133">Transmembrane helix</keyword>
<evidence type="ECO:0000313" key="3">
    <source>
        <dbReference type="Proteomes" id="UP000566071"/>
    </source>
</evidence>
<organism evidence="2 3">
    <name type="scientific">Mucilaginibacter humi</name>
    <dbReference type="NCBI Taxonomy" id="2732510"/>
    <lineage>
        <taxon>Bacteria</taxon>
        <taxon>Pseudomonadati</taxon>
        <taxon>Bacteroidota</taxon>
        <taxon>Sphingobacteriia</taxon>
        <taxon>Sphingobacteriales</taxon>
        <taxon>Sphingobacteriaceae</taxon>
        <taxon>Mucilaginibacter</taxon>
    </lineage>
</organism>
<evidence type="ECO:0000313" key="2">
    <source>
        <dbReference type="EMBL" id="NNU34310.1"/>
    </source>
</evidence>
<evidence type="ECO:0000256" key="1">
    <source>
        <dbReference type="SAM" id="Phobius"/>
    </source>
</evidence>
<reference evidence="2 3" key="1">
    <citation type="submission" date="2020-05" db="EMBL/GenBank/DDBJ databases">
        <authorList>
            <person name="Khan S.A."/>
            <person name="Jeon C.O."/>
            <person name="Chun B.H."/>
        </authorList>
    </citation>
    <scope>NUCLEOTIDE SEQUENCE [LARGE SCALE GENOMIC DNA]</scope>
    <source>
        <strain evidence="2 3">S1162</strain>
    </source>
</reference>
<keyword evidence="1" id="KW-0472">Membrane</keyword>
<dbReference type="RefSeq" id="WP_175269971.1">
    <property type="nucleotide sequence ID" value="NZ_JABFCR010000039.1"/>
</dbReference>